<protein>
    <recommendedName>
        <fullName evidence="3">F-box domain-containing protein</fullName>
    </recommendedName>
</protein>
<dbReference type="RefSeq" id="XP_040753025.1">
    <property type="nucleotide sequence ID" value="XM_040895880.1"/>
</dbReference>
<evidence type="ECO:0008006" key="3">
    <source>
        <dbReference type="Google" id="ProtNLM"/>
    </source>
</evidence>
<dbReference type="AlphaFoldDB" id="A0A2T5LZD3"/>
<organism evidence="1 2">
    <name type="scientific">Aspergillus ochraceoroseus IBT 24754</name>
    <dbReference type="NCBI Taxonomy" id="1392256"/>
    <lineage>
        <taxon>Eukaryota</taxon>
        <taxon>Fungi</taxon>
        <taxon>Dikarya</taxon>
        <taxon>Ascomycota</taxon>
        <taxon>Pezizomycotina</taxon>
        <taxon>Eurotiomycetes</taxon>
        <taxon>Eurotiomycetidae</taxon>
        <taxon>Eurotiales</taxon>
        <taxon>Aspergillaceae</taxon>
        <taxon>Aspergillus</taxon>
        <taxon>Aspergillus subgen. Nidulantes</taxon>
    </lineage>
</organism>
<evidence type="ECO:0000313" key="2">
    <source>
        <dbReference type="Proteomes" id="UP000244073"/>
    </source>
</evidence>
<dbReference type="GeneID" id="63812762"/>
<dbReference type="EMBL" id="MSFN02000003">
    <property type="protein sequence ID" value="PTU21633.1"/>
    <property type="molecule type" value="Genomic_DNA"/>
</dbReference>
<comment type="caution">
    <text evidence="1">The sequence shown here is derived from an EMBL/GenBank/DDBJ whole genome shotgun (WGS) entry which is preliminary data.</text>
</comment>
<gene>
    <name evidence="1" type="ORF">P175DRAFT_0492274</name>
</gene>
<dbReference type="VEuPathDB" id="FungiDB:P175DRAFT_0492274"/>
<name>A0A2T5LZD3_9EURO</name>
<sequence>MHRGFDDLPYELFLEIVSYIEDCSSLYSLLRASPALSRVFNHNGLEITRSVFSKDNMCDQILESIHIIAVLQSSSPWPFPTLHEFISRFIRVTVRDPEAPYTPLLPPAPVLSTDLPDTTPTQTIRRILSVYAQISYLTSACIQLCLQRFQAIQPENIVNPEARYHATSGPRKDKIAPWKQTFESVQVPFHDFGPPTWDEEQRVSRALWRIQLFYDLRTAAAQSRLGWSSQDLKHLQSMHERDLYVGGRSRYEPMEIDTVIDYLNHVRGAGSPRGDSSKASPPLRLPFLSHPVKRKWPIPKRPPPGSSHFKFSVDIPAFGLKEYKVLAGLHFSPLRTVRFDFYRRLGIAFWCQKRIQEAGLCPTYPGARSINVSSWLFAWRSILDPGDIETVEQRLEWELEEYKTKGGAIRGLDRSYWGWT</sequence>
<proteinExistence type="predicted"/>
<dbReference type="OrthoDB" id="4358152at2759"/>
<dbReference type="Proteomes" id="UP000244073">
    <property type="component" value="Unassembled WGS sequence"/>
</dbReference>
<reference evidence="1 2" key="1">
    <citation type="journal article" date="2018" name="Proc. Natl. Acad. Sci. U.S.A.">
        <title>Linking secondary metabolites to gene clusters through genome sequencing of six diverse Aspergillus species.</title>
        <authorList>
            <person name="Kaerboelling I."/>
            <person name="Vesth T.C."/>
            <person name="Frisvad J.C."/>
            <person name="Nybo J.L."/>
            <person name="Theobald S."/>
            <person name="Kuo A."/>
            <person name="Bowyer P."/>
            <person name="Matsuda Y."/>
            <person name="Mondo S."/>
            <person name="Lyhne E.K."/>
            <person name="Kogle M.E."/>
            <person name="Clum A."/>
            <person name="Lipzen A."/>
            <person name="Salamov A."/>
            <person name="Ngan C.Y."/>
            <person name="Daum C."/>
            <person name="Chiniquy J."/>
            <person name="Barry K."/>
            <person name="LaButti K."/>
            <person name="Haridas S."/>
            <person name="Simmons B.A."/>
            <person name="Magnuson J.K."/>
            <person name="Mortensen U.H."/>
            <person name="Larsen T.O."/>
            <person name="Grigoriev I.V."/>
            <person name="Baker S.E."/>
            <person name="Andersen M.R."/>
        </authorList>
    </citation>
    <scope>NUCLEOTIDE SEQUENCE [LARGE SCALE GENOMIC DNA]</scope>
    <source>
        <strain evidence="1 2">IBT 24754</strain>
    </source>
</reference>
<accession>A0A2T5LZD3</accession>
<evidence type="ECO:0000313" key="1">
    <source>
        <dbReference type="EMBL" id="PTU21633.1"/>
    </source>
</evidence>